<evidence type="ECO:0000313" key="4">
    <source>
        <dbReference type="Proteomes" id="UP001459204"/>
    </source>
</evidence>
<feature type="domain" description="UvrD-like helicase C-terminal" evidence="2">
    <location>
        <begin position="570"/>
        <end position="619"/>
    </location>
</feature>
<dbReference type="GO" id="GO:0005524">
    <property type="term" value="F:ATP binding"/>
    <property type="evidence" value="ECO:0007669"/>
    <property type="project" value="UniProtKB-KW"/>
</dbReference>
<dbReference type="RefSeq" id="WP_341724276.1">
    <property type="nucleotide sequence ID" value="NZ_JBBWWT010000001.1"/>
</dbReference>
<comment type="caution">
    <text evidence="3">The sequence shown here is derived from an EMBL/GenBank/DDBJ whole genome shotgun (WGS) entry which is preliminary data.</text>
</comment>
<name>A0ABU9IVR5_9GAMM</name>
<dbReference type="Gene3D" id="3.40.50.300">
    <property type="entry name" value="P-loop containing nucleotide triphosphate hydrolases"/>
    <property type="match status" value="2"/>
</dbReference>
<dbReference type="SUPFAM" id="SSF52540">
    <property type="entry name" value="P-loop containing nucleoside triphosphate hydrolases"/>
    <property type="match status" value="1"/>
</dbReference>
<gene>
    <name evidence="3" type="ORF">AAD027_01650</name>
</gene>
<protein>
    <recommendedName>
        <fullName evidence="1">DNA 3'-5' helicase II</fullName>
    </recommendedName>
</protein>
<evidence type="ECO:0000256" key="1">
    <source>
        <dbReference type="ARBA" id="ARBA00034923"/>
    </source>
</evidence>
<keyword evidence="3" id="KW-0547">Nucleotide-binding</keyword>
<dbReference type="InterPro" id="IPR027417">
    <property type="entry name" value="P-loop_NTPase"/>
</dbReference>
<sequence length="709" mass="78521">MLEVIWGTSQDKPISSRLLAEDLAKDPAIDGYLYLGYPVIGTPTGPLKLDGLLVSPKLGLVAFDLVEGTDIGEFKPRQDEIASMLEVRLKPHPGLKSGRQLKFDIHVVTYCPAKPLHPDSVDPYYIASRAELLDVVNSFAWTEGEPVYKMLVGAIQVVTSIRAGKQKREPQKPDSRGAKLKRVEDSIANLDQHQSQAVIETVEGVQRIRGLAGSGKTIVLALKVAYLHAQNPTWRIGVTFNTRSLKEQFRRLINSFTIEQTGAEPDWDCIDIINAWGGPGDKERDGVYHKFCRANQIAYYDFGAAKNKFGDGKEFQGACADALATVKDPVDLYDMILIDEAQDLPIEFLRLCFASLPPPRRLVYAYDELQSLTGTSVPPAEELFGVAPDGTPVVRLNQEDGGPRQDIILEKCYRNSGPLLATAHALGFGIYRDKGLVQIFDDDNLWTDVGYSVEEGSLEPGSAVTLARTFQTSPEFLQSHSDLDDLIQFHKFASSAEQAEWLVQAIKKDILEQELRPEDIVVINPNPITTKREVALPRQMLFSSGINSELAGVSTAADVFSKAGAVTFTGVFRAKGNEAGMVYIMNAQDGASGWDKTATALGRNRLFTAITRSKAWVRVLGIGPNMDVLIKEWVQLYKNDYKLKFIYPTDVEKKELRVINKMVGGKGKARRKSVRQQREQLLQAVQRGEVDADQLILELEALKNSGRSK</sequence>
<organism evidence="3 4">
    <name type="scientific">Pseudoxanthomonas putridarboris</name>
    <dbReference type="NCBI Taxonomy" id="752605"/>
    <lineage>
        <taxon>Bacteria</taxon>
        <taxon>Pseudomonadati</taxon>
        <taxon>Pseudomonadota</taxon>
        <taxon>Gammaproteobacteria</taxon>
        <taxon>Lysobacterales</taxon>
        <taxon>Lysobacteraceae</taxon>
        <taxon>Pseudoxanthomonas</taxon>
    </lineage>
</organism>
<reference evidence="3 4" key="1">
    <citation type="submission" date="2024-04" db="EMBL/GenBank/DDBJ databases">
        <title>Draft genome sequence of Pseudoxanthomonas putridarboris WD12.</title>
        <authorList>
            <person name="Oh J."/>
        </authorList>
    </citation>
    <scope>NUCLEOTIDE SEQUENCE [LARGE SCALE GENOMIC DNA]</scope>
    <source>
        <strain evidence="3 4">WD12</strain>
    </source>
</reference>
<dbReference type="Pfam" id="PF13538">
    <property type="entry name" value="UvrD_C_2"/>
    <property type="match status" value="1"/>
</dbReference>
<keyword evidence="4" id="KW-1185">Reference proteome</keyword>
<accession>A0ABU9IVR5</accession>
<evidence type="ECO:0000259" key="2">
    <source>
        <dbReference type="Pfam" id="PF13538"/>
    </source>
</evidence>
<dbReference type="PANTHER" id="PTHR11070:SF2">
    <property type="entry name" value="ATP-DEPENDENT DNA HELICASE SRS2"/>
    <property type="match status" value="1"/>
</dbReference>
<keyword evidence="3" id="KW-0067">ATP-binding</keyword>
<dbReference type="EMBL" id="JBBWWT010000001">
    <property type="protein sequence ID" value="MEL1263080.1"/>
    <property type="molecule type" value="Genomic_DNA"/>
</dbReference>
<proteinExistence type="predicted"/>
<dbReference type="InterPro" id="IPR000212">
    <property type="entry name" value="DNA_helicase_UvrD/REP"/>
</dbReference>
<dbReference type="Proteomes" id="UP001459204">
    <property type="component" value="Unassembled WGS sequence"/>
</dbReference>
<evidence type="ECO:0000313" key="3">
    <source>
        <dbReference type="EMBL" id="MEL1263080.1"/>
    </source>
</evidence>
<dbReference type="PANTHER" id="PTHR11070">
    <property type="entry name" value="UVRD / RECB / PCRA DNA HELICASE FAMILY MEMBER"/>
    <property type="match status" value="1"/>
</dbReference>
<dbReference type="InterPro" id="IPR027785">
    <property type="entry name" value="UvrD-like_helicase_C"/>
</dbReference>